<dbReference type="AlphaFoldDB" id="A0A9N9IC43"/>
<reference evidence="1" key="1">
    <citation type="submission" date="2021-06" db="EMBL/GenBank/DDBJ databases">
        <authorList>
            <person name="Kallberg Y."/>
            <person name="Tangrot J."/>
            <person name="Rosling A."/>
        </authorList>
    </citation>
    <scope>NUCLEOTIDE SEQUENCE</scope>
    <source>
        <strain evidence="1">CL551</strain>
    </source>
</reference>
<proteinExistence type="predicted"/>
<organism evidence="1 2">
    <name type="scientific">Acaulospora morrowiae</name>
    <dbReference type="NCBI Taxonomy" id="94023"/>
    <lineage>
        <taxon>Eukaryota</taxon>
        <taxon>Fungi</taxon>
        <taxon>Fungi incertae sedis</taxon>
        <taxon>Mucoromycota</taxon>
        <taxon>Glomeromycotina</taxon>
        <taxon>Glomeromycetes</taxon>
        <taxon>Diversisporales</taxon>
        <taxon>Acaulosporaceae</taxon>
        <taxon>Acaulospora</taxon>
    </lineage>
</organism>
<name>A0A9N9IC43_9GLOM</name>
<feature type="non-terminal residue" evidence="1">
    <location>
        <position position="284"/>
    </location>
</feature>
<sequence>DPDFLKSILPLSDELNEVLKDIFNLDPEKRISLEELRERILACHSFTVSEYDTYYKPSSKVVDPYHQQQHVEIDVCEEFTATAPQKHLNRSSTNSSATACSWYSMNSEMDFSIPPSEFLDDYDRCSTSTGSSSSLSTLATSQPDLLKCIDPAIRHHLLPIWVILAEEKLTPRKVLCSDLLFNVPIKKEYRKILSKEAQAPDLYKEAHAEKGEYDDLEAINSEVSFIGKVKGEEDDEKKKKATKQMKFKPNPFHKVLKERERAKRDNQTKTEASFMKMIFTESLS</sequence>
<gene>
    <name evidence="1" type="ORF">AMORRO_LOCUS13771</name>
</gene>
<comment type="caution">
    <text evidence="1">The sequence shown here is derived from an EMBL/GenBank/DDBJ whole genome shotgun (WGS) entry which is preliminary data.</text>
</comment>
<protein>
    <submittedName>
        <fullName evidence="1">163_t:CDS:1</fullName>
    </submittedName>
</protein>
<evidence type="ECO:0000313" key="2">
    <source>
        <dbReference type="Proteomes" id="UP000789342"/>
    </source>
</evidence>
<dbReference type="Proteomes" id="UP000789342">
    <property type="component" value="Unassembled WGS sequence"/>
</dbReference>
<feature type="non-terminal residue" evidence="1">
    <location>
        <position position="1"/>
    </location>
</feature>
<evidence type="ECO:0000313" key="1">
    <source>
        <dbReference type="EMBL" id="CAG8727644.1"/>
    </source>
</evidence>
<keyword evidence="2" id="KW-1185">Reference proteome</keyword>
<dbReference type="OrthoDB" id="541276at2759"/>
<dbReference type="EMBL" id="CAJVPV010024911">
    <property type="protein sequence ID" value="CAG8727644.1"/>
    <property type="molecule type" value="Genomic_DNA"/>
</dbReference>
<accession>A0A9N9IC43</accession>